<accession>A0A3A4K5Q0</accession>
<gene>
    <name evidence="3" type="ORF">D5S18_28170</name>
</gene>
<dbReference type="Gene3D" id="3.30.420.280">
    <property type="match status" value="1"/>
</dbReference>
<evidence type="ECO:0000259" key="2">
    <source>
        <dbReference type="Pfam" id="PF17289"/>
    </source>
</evidence>
<dbReference type="Gene3D" id="3.40.50.300">
    <property type="entry name" value="P-loop containing nucleotide triphosphate hydrolases"/>
    <property type="match status" value="1"/>
</dbReference>
<proteinExistence type="predicted"/>
<dbReference type="InterPro" id="IPR006437">
    <property type="entry name" value="Phage_terminase_lsu"/>
</dbReference>
<dbReference type="Proteomes" id="UP000266677">
    <property type="component" value="Unassembled WGS sequence"/>
</dbReference>
<name>A0A3A4K5Q0_9NOCA</name>
<dbReference type="AlphaFoldDB" id="A0A3A4K5Q0"/>
<protein>
    <submittedName>
        <fullName evidence="3">PBSX family phage terminase large subunit</fullName>
    </submittedName>
</protein>
<dbReference type="OrthoDB" id="4498710at2"/>
<evidence type="ECO:0000256" key="1">
    <source>
        <dbReference type="ARBA" id="ARBA00022612"/>
    </source>
</evidence>
<dbReference type="InterPro" id="IPR035421">
    <property type="entry name" value="Terminase_6C"/>
</dbReference>
<dbReference type="Pfam" id="PF17289">
    <property type="entry name" value="Terminase_6C"/>
    <property type="match status" value="1"/>
</dbReference>
<keyword evidence="1" id="KW-1188">Viral release from host cell</keyword>
<keyword evidence="4" id="KW-1185">Reference proteome</keyword>
<dbReference type="EMBL" id="QZFU01000041">
    <property type="protein sequence ID" value="RJO69780.1"/>
    <property type="molecule type" value="Genomic_DNA"/>
</dbReference>
<dbReference type="RefSeq" id="WP_120044150.1">
    <property type="nucleotide sequence ID" value="NZ_QZFU01000041.1"/>
</dbReference>
<evidence type="ECO:0000313" key="4">
    <source>
        <dbReference type="Proteomes" id="UP000266677"/>
    </source>
</evidence>
<dbReference type="NCBIfam" id="TIGR01547">
    <property type="entry name" value="phage_term_2"/>
    <property type="match status" value="1"/>
</dbReference>
<evidence type="ECO:0000313" key="3">
    <source>
        <dbReference type="EMBL" id="RJO69780.1"/>
    </source>
</evidence>
<organism evidence="3 4">
    <name type="scientific">Nocardia panacis</name>
    <dbReference type="NCBI Taxonomy" id="2340916"/>
    <lineage>
        <taxon>Bacteria</taxon>
        <taxon>Bacillati</taxon>
        <taxon>Actinomycetota</taxon>
        <taxon>Actinomycetes</taxon>
        <taxon>Mycobacteriales</taxon>
        <taxon>Nocardiaceae</taxon>
        <taxon>Nocardia</taxon>
    </lineage>
</organism>
<dbReference type="Pfam" id="PF03237">
    <property type="entry name" value="Terminase_6N"/>
    <property type="match status" value="1"/>
</dbReference>
<feature type="domain" description="Terminase large subunit gp17-like C-terminal" evidence="2">
    <location>
        <begin position="268"/>
        <end position="414"/>
    </location>
</feature>
<sequence>MSAIRPLVGKQLLAVQNSTARLNVYEGSVRSSKTICSLIDWIRYCRKGPPGTLLMTGRTERTIINNLILPIQEMLGPGRVSINRGNGTVNICGRIVILVGANNEAARTKIQGLTLAGAYVDEAPTLPESYWNMLFSRLSVPGAQMFATGNPESPRHWFKTQWLDRAKFWIRDDGSIIDRRGDFARLQAGDPDRPLDLHRFTFILDDNPNLDPDFVASLKSSYTGVWYLRFVLGKWVVADGAIYESFDEAEHKVPHGNLPQMSRVLALGIDYGTTNPTAGILLGIGADGRLYAIDEWSPPRGTDAELSAALAEWLRDTKHEPEWVFVDPAAASFKLQLYRDDTARVADATNEVLDGIRTVAALFSTRQLLISDRCERLLNEIHGYVWDSKQSEKGIDKPVKLDDHFCDALRYAVVSSQFRWFSHLSTPIPAAKEAA</sequence>
<reference evidence="3 4" key="1">
    <citation type="submission" date="2018-09" db="EMBL/GenBank/DDBJ databases">
        <title>YIM PH21274 draft genome.</title>
        <authorList>
            <person name="Miao C."/>
        </authorList>
    </citation>
    <scope>NUCLEOTIDE SEQUENCE [LARGE SCALE GENOMIC DNA]</scope>
    <source>
        <strain evidence="3 4">YIM PH 21724</strain>
    </source>
</reference>
<dbReference type="InterPro" id="IPR027417">
    <property type="entry name" value="P-loop_NTPase"/>
</dbReference>
<comment type="caution">
    <text evidence="3">The sequence shown here is derived from an EMBL/GenBank/DDBJ whole genome shotgun (WGS) entry which is preliminary data.</text>
</comment>